<keyword evidence="3" id="KW-1185">Reference proteome</keyword>
<dbReference type="InterPro" id="IPR052729">
    <property type="entry name" value="Acyl/Acetyltrans_Enzymes"/>
</dbReference>
<dbReference type="Gene3D" id="3.40.630.30">
    <property type="match status" value="1"/>
</dbReference>
<organism evidence="2 3">
    <name type="scientific">Trichodelitschia bisporula</name>
    <dbReference type="NCBI Taxonomy" id="703511"/>
    <lineage>
        <taxon>Eukaryota</taxon>
        <taxon>Fungi</taxon>
        <taxon>Dikarya</taxon>
        <taxon>Ascomycota</taxon>
        <taxon>Pezizomycotina</taxon>
        <taxon>Dothideomycetes</taxon>
        <taxon>Dothideomycetes incertae sedis</taxon>
        <taxon>Phaeotrichales</taxon>
        <taxon>Phaeotrichaceae</taxon>
        <taxon>Trichodelitschia</taxon>
    </lineage>
</organism>
<reference evidence="2" key="1">
    <citation type="journal article" date="2020" name="Stud. Mycol.">
        <title>101 Dothideomycetes genomes: a test case for predicting lifestyles and emergence of pathogens.</title>
        <authorList>
            <person name="Haridas S."/>
            <person name="Albert R."/>
            <person name="Binder M."/>
            <person name="Bloem J."/>
            <person name="Labutti K."/>
            <person name="Salamov A."/>
            <person name="Andreopoulos B."/>
            <person name="Baker S."/>
            <person name="Barry K."/>
            <person name="Bills G."/>
            <person name="Bluhm B."/>
            <person name="Cannon C."/>
            <person name="Castanera R."/>
            <person name="Culley D."/>
            <person name="Daum C."/>
            <person name="Ezra D."/>
            <person name="Gonzalez J."/>
            <person name="Henrissat B."/>
            <person name="Kuo A."/>
            <person name="Liang C."/>
            <person name="Lipzen A."/>
            <person name="Lutzoni F."/>
            <person name="Magnuson J."/>
            <person name="Mondo S."/>
            <person name="Nolan M."/>
            <person name="Ohm R."/>
            <person name="Pangilinan J."/>
            <person name="Park H.-J."/>
            <person name="Ramirez L."/>
            <person name="Alfaro M."/>
            <person name="Sun H."/>
            <person name="Tritt A."/>
            <person name="Yoshinaga Y."/>
            <person name="Zwiers L.-H."/>
            <person name="Turgeon B."/>
            <person name="Goodwin S."/>
            <person name="Spatafora J."/>
            <person name="Crous P."/>
            <person name="Grigoriev I."/>
        </authorList>
    </citation>
    <scope>NUCLEOTIDE SEQUENCE</scope>
    <source>
        <strain evidence="2">CBS 262.69</strain>
    </source>
</reference>
<evidence type="ECO:0000259" key="1">
    <source>
        <dbReference type="PROSITE" id="PS51186"/>
    </source>
</evidence>
<evidence type="ECO:0000313" key="2">
    <source>
        <dbReference type="EMBL" id="KAF2401051.1"/>
    </source>
</evidence>
<dbReference type="PANTHER" id="PTHR47237">
    <property type="entry name" value="SLL0310 PROTEIN"/>
    <property type="match status" value="1"/>
</dbReference>
<dbReference type="Pfam" id="PF18014">
    <property type="entry name" value="Acetyltransf_18"/>
    <property type="match status" value="1"/>
</dbReference>
<dbReference type="PROSITE" id="PS51186">
    <property type="entry name" value="GNAT"/>
    <property type="match status" value="1"/>
</dbReference>
<dbReference type="GO" id="GO:0016747">
    <property type="term" value="F:acyltransferase activity, transferring groups other than amino-acyl groups"/>
    <property type="evidence" value="ECO:0007669"/>
    <property type="project" value="InterPro"/>
</dbReference>
<accession>A0A6G1HYR1</accession>
<dbReference type="InterPro" id="IPR000182">
    <property type="entry name" value="GNAT_dom"/>
</dbReference>
<dbReference type="Pfam" id="PF00583">
    <property type="entry name" value="Acetyltransf_1"/>
    <property type="match status" value="1"/>
</dbReference>
<dbReference type="InterPro" id="IPR016181">
    <property type="entry name" value="Acyl_CoA_acyltransferase"/>
</dbReference>
<dbReference type="InterPro" id="IPR041496">
    <property type="entry name" value="YitH/HolE_GNAT"/>
</dbReference>
<dbReference type="PANTHER" id="PTHR47237:SF1">
    <property type="entry name" value="SLL0310 PROTEIN"/>
    <property type="match status" value="1"/>
</dbReference>
<feature type="domain" description="N-acetyltransferase" evidence="1">
    <location>
        <begin position="6"/>
        <end position="148"/>
    </location>
</feature>
<dbReference type="Proteomes" id="UP000799640">
    <property type="component" value="Unassembled WGS sequence"/>
</dbReference>
<protein>
    <recommendedName>
        <fullName evidence="1">N-acetyltransferase domain-containing protein</fullName>
    </recommendedName>
</protein>
<sequence>MSKPKCIVRPATDVTEALDLWWPFMQLFAWNRASEDITLHYVPGSFLVAAAQDNPDKAEGCIVPFVFSNGTGWVGFFCMNPSKQGLGWGAALFNAGLDHFNKHSALIVGLDAVQQQVGTYGRRGFVEKGRIRLMSCTFGQESMSRPPKDAEFDGRKVELQEVHPSVLTKSDLAHTGLRRDDVWDRIWERDGTVGYALVRDKQQPVDSMDELDGWVLVRTCEDGFRVGPLYATSPRAASFLLTAAMEGAKTKFPEQAKKAKSFVAETWLGNAHASSIFDSAGFAWVGVDYHRMWLNGVVPEAQQAGGRADTDAFAMFDAGQG</sequence>
<dbReference type="Gene3D" id="3.40.630.90">
    <property type="match status" value="1"/>
</dbReference>
<dbReference type="AlphaFoldDB" id="A0A6G1HYR1"/>
<dbReference type="OrthoDB" id="5771378at2759"/>
<dbReference type="SUPFAM" id="SSF55729">
    <property type="entry name" value="Acyl-CoA N-acyltransferases (Nat)"/>
    <property type="match status" value="1"/>
</dbReference>
<name>A0A6G1HYR1_9PEZI</name>
<dbReference type="EMBL" id="ML996694">
    <property type="protein sequence ID" value="KAF2401051.1"/>
    <property type="molecule type" value="Genomic_DNA"/>
</dbReference>
<proteinExistence type="predicted"/>
<gene>
    <name evidence="2" type="ORF">EJ06DRAFT_556501</name>
</gene>
<evidence type="ECO:0000313" key="3">
    <source>
        <dbReference type="Proteomes" id="UP000799640"/>
    </source>
</evidence>